<evidence type="ECO:0000256" key="1">
    <source>
        <dbReference type="SAM" id="Phobius"/>
    </source>
</evidence>
<accession>A0A2N8ZAT1</accession>
<dbReference type="AlphaFoldDB" id="A0A2N8ZAT1"/>
<evidence type="ECO:0000313" key="2">
    <source>
        <dbReference type="EMBL" id="SON49034.1"/>
    </source>
</evidence>
<dbReference type="Proteomes" id="UP000235828">
    <property type="component" value="Chromosome A"/>
</dbReference>
<feature type="transmembrane region" description="Helical" evidence="1">
    <location>
        <begin position="169"/>
        <end position="190"/>
    </location>
</feature>
<feature type="transmembrane region" description="Helical" evidence="1">
    <location>
        <begin position="102"/>
        <end position="124"/>
    </location>
</feature>
<organism evidence="2 3">
    <name type="scientific">Vibrio tapetis subsp. tapetis</name>
    <dbReference type="NCBI Taxonomy" id="1671868"/>
    <lineage>
        <taxon>Bacteria</taxon>
        <taxon>Pseudomonadati</taxon>
        <taxon>Pseudomonadota</taxon>
        <taxon>Gammaproteobacteria</taxon>
        <taxon>Vibrionales</taxon>
        <taxon>Vibrionaceae</taxon>
        <taxon>Vibrio</taxon>
    </lineage>
</organism>
<sequence>MVELIKIWLTSKSWFWKSKAKHARMDFLLERTLYNQRTSFTKAKSSTQILGSITTVGLKSLSGVILTLAFLVLIESYIRTNTTFLEPLSKDQIKFNIDQLRLYAQLLTTIFSIYFASIGIILSTGYTKLRRDIIQLLTTEQVGNVYSRVLVFSAIFCLTATTLESYSIALGVSVYTVGTFLTAISSLALFPLGQRLFNFFNLNQLASSEVLPRVAHHIENAAKSNNSVSLSNHHSKEARLAFKQLCYIDDQMKGETKRLNDNLPALSYDYSVLLQHYLYNKHRIAHQSYWFPRRKKHKQWFFAGDSVTHTALHTSSQLAAEDEADYQWLENEIIDRLAKHVELAFETEDFKLGLNLLSQMSSRISTYSEQFQFTIGMQEIQRMQAVIEAAFASSEKVEKEHDELVLLIGIADAWAAFGSNLCLETMRRMITFEEELKHFFDADIWTSKSLKSLPSFLQVELDVVVKRINFERSIEGQRLSKPRYVQQLAIQKLLNHYAKVLQDVSDYYAFTIPNFVKKLTEMQMKEAATQVILANLHNYWKLPRWFDEISQLVNRYKEFEHYSEKQYLFPDINFTDMRRQHATSRDEAIAMLGEASIVGHIFRQEQNDELPDHFGHIYFELAEACIDALGQNDEEKLSKSIPMFMLLAFQASDSKFLDPELDINDEFRLHLISTVLNDIMSVLGFAILYGAYYDNSRLSEMALDEFDTWVSRVPTKKPYLERMVRLSNPRSFSFSPSPRDMIRFNWKSAFEHRTRQDGYGDQMGMGRGKPHKNKVIRAFLRNSFSDASHLFIALHILPQLGSVDFEIGHDISSLKRSLEATEDSEEGYL</sequence>
<proteinExistence type="predicted"/>
<gene>
    <name evidence="2" type="ORF">VTAP4600_A1055</name>
</gene>
<keyword evidence="3" id="KW-1185">Reference proteome</keyword>
<keyword evidence="1" id="KW-0472">Membrane</keyword>
<name>A0A2N8ZAT1_9VIBR</name>
<keyword evidence="1" id="KW-0812">Transmembrane</keyword>
<dbReference type="KEGG" id="vta:A1055"/>
<dbReference type="RefSeq" id="WP_197708659.1">
    <property type="nucleotide sequence ID" value="NZ_LT960611.1"/>
</dbReference>
<keyword evidence="1" id="KW-1133">Transmembrane helix</keyword>
<dbReference type="EMBL" id="LT960611">
    <property type="protein sequence ID" value="SON49034.1"/>
    <property type="molecule type" value="Genomic_DNA"/>
</dbReference>
<feature type="transmembrane region" description="Helical" evidence="1">
    <location>
        <begin position="49"/>
        <end position="74"/>
    </location>
</feature>
<evidence type="ECO:0000313" key="3">
    <source>
        <dbReference type="Proteomes" id="UP000235828"/>
    </source>
</evidence>
<protein>
    <submittedName>
        <fullName evidence="2">Uncharacterized protein</fullName>
    </submittedName>
</protein>
<reference evidence="2 3" key="1">
    <citation type="submission" date="2017-10" db="EMBL/GenBank/DDBJ databases">
        <authorList>
            <person name="Banno H."/>
            <person name="Chua N.-H."/>
        </authorList>
    </citation>
    <scope>NUCLEOTIDE SEQUENCE [LARGE SCALE GENOMIC DNA]</scope>
    <source>
        <strain evidence="2">Vibrio tapetis CECT4600</strain>
    </source>
</reference>